<organism evidence="1 2">
    <name type="scientific">Bauhinia variegata</name>
    <name type="common">Purple orchid tree</name>
    <name type="synonym">Phanera variegata</name>
    <dbReference type="NCBI Taxonomy" id="167791"/>
    <lineage>
        <taxon>Eukaryota</taxon>
        <taxon>Viridiplantae</taxon>
        <taxon>Streptophyta</taxon>
        <taxon>Embryophyta</taxon>
        <taxon>Tracheophyta</taxon>
        <taxon>Spermatophyta</taxon>
        <taxon>Magnoliopsida</taxon>
        <taxon>eudicotyledons</taxon>
        <taxon>Gunneridae</taxon>
        <taxon>Pentapetalae</taxon>
        <taxon>rosids</taxon>
        <taxon>fabids</taxon>
        <taxon>Fabales</taxon>
        <taxon>Fabaceae</taxon>
        <taxon>Cercidoideae</taxon>
        <taxon>Cercideae</taxon>
        <taxon>Bauhiniinae</taxon>
        <taxon>Bauhinia</taxon>
    </lineage>
</organism>
<evidence type="ECO:0000313" key="2">
    <source>
        <dbReference type="Proteomes" id="UP000828941"/>
    </source>
</evidence>
<dbReference type="Proteomes" id="UP000828941">
    <property type="component" value="Chromosome 6"/>
</dbReference>
<keyword evidence="2" id="KW-1185">Reference proteome</keyword>
<evidence type="ECO:0000313" key="1">
    <source>
        <dbReference type="EMBL" id="KAI4335649.1"/>
    </source>
</evidence>
<proteinExistence type="predicted"/>
<gene>
    <name evidence="1" type="ORF">L6164_014280</name>
</gene>
<sequence>MAETPAPVELSEVVRCVQELLLDTENLPESYVYKEGGPGFHDALVPSQDIPVLDIGLLKSPATAEQELKKLHSVLTTWGYFQAINHGMTSSFLDKVREISKQFFELPKEEKLKYARQPNEHEGYGNDIIFTEDQRLDWTDRIYLKVQPQDQRNFKLWPEKPKDFRNILLEYTERLKLLNEVILKAMAKSLNLEEESFLNQCGERQIMLDKEVEGLQILKDNQWFKVPIIAEALVVNVGEQIEIMSNGIFKSPIHRVVINSEKERQTVAMFFTPDAEKEVVPDNELVNESRPRLYTSVKNYAEIYFKYYQQGKRAIDAAKI</sequence>
<reference evidence="1 2" key="1">
    <citation type="journal article" date="2022" name="DNA Res.">
        <title>Chromosomal-level genome assembly of the orchid tree Bauhinia variegata (Leguminosae; Cercidoideae) supports the allotetraploid origin hypothesis of Bauhinia.</title>
        <authorList>
            <person name="Zhong Y."/>
            <person name="Chen Y."/>
            <person name="Zheng D."/>
            <person name="Pang J."/>
            <person name="Liu Y."/>
            <person name="Luo S."/>
            <person name="Meng S."/>
            <person name="Qian L."/>
            <person name="Wei D."/>
            <person name="Dai S."/>
            <person name="Zhou R."/>
        </authorList>
    </citation>
    <scope>NUCLEOTIDE SEQUENCE [LARGE SCALE GENOMIC DNA]</scope>
    <source>
        <strain evidence="1">BV-YZ2020</strain>
    </source>
</reference>
<accession>A0ACB9NIH0</accession>
<name>A0ACB9NIH0_BAUVA</name>
<dbReference type="EMBL" id="CM039431">
    <property type="protein sequence ID" value="KAI4335649.1"/>
    <property type="molecule type" value="Genomic_DNA"/>
</dbReference>
<comment type="caution">
    <text evidence="1">The sequence shown here is derived from an EMBL/GenBank/DDBJ whole genome shotgun (WGS) entry which is preliminary data.</text>
</comment>
<protein>
    <submittedName>
        <fullName evidence="1">Uncharacterized protein</fullName>
    </submittedName>
</protein>